<dbReference type="AlphaFoldDB" id="A0A1W1UFI5"/>
<reference evidence="1 2" key="1">
    <citation type="submission" date="2017-04" db="EMBL/GenBank/DDBJ databases">
        <authorList>
            <person name="Afonso C.L."/>
            <person name="Miller P.J."/>
            <person name="Scott M.A."/>
            <person name="Spackman E."/>
            <person name="Goraichik I."/>
            <person name="Dimitrov K.M."/>
            <person name="Suarez D.L."/>
            <person name="Swayne D.E."/>
        </authorList>
    </citation>
    <scope>NUCLEOTIDE SEQUENCE [LARGE SCALE GENOMIC DNA]</scope>
    <source>
        <strain evidence="1 2">DSM 11622</strain>
    </source>
</reference>
<evidence type="ECO:0000313" key="2">
    <source>
        <dbReference type="Proteomes" id="UP000192266"/>
    </source>
</evidence>
<evidence type="ECO:0000313" key="1">
    <source>
        <dbReference type="EMBL" id="SMB79793.1"/>
    </source>
</evidence>
<keyword evidence="2" id="KW-1185">Reference proteome</keyword>
<name>A0A1W1UFI5_9BACT</name>
<dbReference type="RefSeq" id="WP_084443139.1">
    <property type="nucleotide sequence ID" value="NZ_FWWW01000011.1"/>
</dbReference>
<organism evidence="1 2">
    <name type="scientific">Hymenobacter roseosalivarius DSM 11622</name>
    <dbReference type="NCBI Taxonomy" id="645990"/>
    <lineage>
        <taxon>Bacteria</taxon>
        <taxon>Pseudomonadati</taxon>
        <taxon>Bacteroidota</taxon>
        <taxon>Cytophagia</taxon>
        <taxon>Cytophagales</taxon>
        <taxon>Hymenobacteraceae</taxon>
        <taxon>Hymenobacter</taxon>
    </lineage>
</organism>
<accession>A0A1W1UFI5</accession>
<dbReference type="EMBL" id="FWWW01000011">
    <property type="protein sequence ID" value="SMB79793.1"/>
    <property type="molecule type" value="Genomic_DNA"/>
</dbReference>
<sequence>MVPPAFYAADTACITRLPQGWGPYAPAWSGLGSRQAWLQEVLPKGQRFSFYLPEVMAQEITRLNAHYGIAAVPTPIQEQNRLNDTYCKPPRSAALSGLLYWGQLRHRPRVL</sequence>
<protein>
    <submittedName>
        <fullName evidence="1">Uncharacterized protein</fullName>
    </submittedName>
</protein>
<proteinExistence type="predicted"/>
<dbReference type="Proteomes" id="UP000192266">
    <property type="component" value="Unassembled WGS sequence"/>
</dbReference>
<dbReference type="STRING" id="645990.SAMN00120144_4223"/>
<gene>
    <name evidence="1" type="ORF">SAMN00120144_4223</name>
</gene>